<accession>A0ABX0ZUK2</accession>
<feature type="transmembrane region" description="Helical" evidence="5">
    <location>
        <begin position="20"/>
        <end position="44"/>
    </location>
</feature>
<dbReference type="Proteomes" id="UP000734511">
    <property type="component" value="Unassembled WGS sequence"/>
</dbReference>
<comment type="subcellular location">
    <subcellularLocation>
        <location evidence="1">Cell membrane</location>
        <topology evidence="1">Multi-pass membrane protein</topology>
    </subcellularLocation>
</comment>
<dbReference type="EMBL" id="JAATEJ010000014">
    <property type="protein sequence ID" value="NJP45298.1"/>
    <property type="molecule type" value="Genomic_DNA"/>
</dbReference>
<sequence>MTTDSVQKAVAPAKAPPRVLVPLLAGGMGLSMFILYTIGSLAPFLIADLHITKSQLGALTSAAFGTATVLSLFAGHFTDTFGARRAFILLTTLIALDFALVAAGHTYWLLLVAVFLAGIPQALSNPSTNKLIAAHVPPQQRAFAVGVKQSGVPLAALTAGLVLPSLARWTSWRTAVLLVVPIAAVAALAAIGLPRDAARTQGRAFALPAPPNRATQWLMGYSLFIGAGLASLNTYLALYAHERLGLGSTEAGWLISAIGVSGVASRLLWARYAGKMADVPWSLLVLALTSIVFAVLIPVATGGHWLVWVGAVGLGGSAAAANAVTMVAVTQGGGFGRTGHASGLVSMGFFAGFVLGPSAFGLLSDHGGYRAGWLLVAAEFAVSVVAVAAGRRAIRSCTAVPAAPNG</sequence>
<keyword evidence="8" id="KW-1185">Reference proteome</keyword>
<gene>
    <name evidence="7" type="ORF">HCN08_18105</name>
</gene>
<feature type="transmembrane region" description="Helical" evidence="5">
    <location>
        <begin position="341"/>
        <end position="363"/>
    </location>
</feature>
<dbReference type="PROSITE" id="PS50850">
    <property type="entry name" value="MFS"/>
    <property type="match status" value="1"/>
</dbReference>
<feature type="domain" description="Major facilitator superfamily (MFS) profile" evidence="6">
    <location>
        <begin position="20"/>
        <end position="395"/>
    </location>
</feature>
<evidence type="ECO:0000256" key="3">
    <source>
        <dbReference type="ARBA" id="ARBA00022989"/>
    </source>
</evidence>
<evidence type="ECO:0000313" key="7">
    <source>
        <dbReference type="EMBL" id="NJP45298.1"/>
    </source>
</evidence>
<proteinExistence type="predicted"/>
<reference evidence="7 8" key="1">
    <citation type="submission" date="2020-03" db="EMBL/GenBank/DDBJ databases">
        <title>WGS of actinomycetes isolated from Thailand.</title>
        <authorList>
            <person name="Thawai C."/>
        </authorList>
    </citation>
    <scope>NUCLEOTIDE SEQUENCE [LARGE SCALE GENOMIC DNA]</scope>
    <source>
        <strain evidence="7 8">PRB2-1</strain>
    </source>
</reference>
<evidence type="ECO:0000256" key="2">
    <source>
        <dbReference type="ARBA" id="ARBA00022692"/>
    </source>
</evidence>
<feature type="transmembrane region" description="Helical" evidence="5">
    <location>
        <begin position="305"/>
        <end position="329"/>
    </location>
</feature>
<feature type="transmembrane region" description="Helical" evidence="5">
    <location>
        <begin position="369"/>
        <end position="389"/>
    </location>
</feature>
<name>A0ABX0ZUK2_9ACTN</name>
<dbReference type="Pfam" id="PF07690">
    <property type="entry name" value="MFS_1"/>
    <property type="match status" value="1"/>
</dbReference>
<evidence type="ECO:0000256" key="1">
    <source>
        <dbReference type="ARBA" id="ARBA00004651"/>
    </source>
</evidence>
<dbReference type="Gene3D" id="1.20.1250.20">
    <property type="entry name" value="MFS general substrate transporter like domains"/>
    <property type="match status" value="2"/>
</dbReference>
<dbReference type="InterPro" id="IPR020846">
    <property type="entry name" value="MFS_dom"/>
</dbReference>
<keyword evidence="2 5" id="KW-0812">Transmembrane</keyword>
<comment type="caution">
    <text evidence="7">The sequence shown here is derived from an EMBL/GenBank/DDBJ whole genome shotgun (WGS) entry which is preliminary data.</text>
</comment>
<evidence type="ECO:0000313" key="8">
    <source>
        <dbReference type="Proteomes" id="UP000734511"/>
    </source>
</evidence>
<feature type="transmembrane region" description="Helical" evidence="5">
    <location>
        <begin position="86"/>
        <end position="119"/>
    </location>
</feature>
<dbReference type="InterPro" id="IPR036259">
    <property type="entry name" value="MFS_trans_sf"/>
</dbReference>
<evidence type="ECO:0000259" key="6">
    <source>
        <dbReference type="PROSITE" id="PS50850"/>
    </source>
</evidence>
<dbReference type="InterPro" id="IPR011701">
    <property type="entry name" value="MFS"/>
</dbReference>
<dbReference type="PANTHER" id="PTHR23527:SF1">
    <property type="entry name" value="BLL3282 PROTEIN"/>
    <property type="match status" value="1"/>
</dbReference>
<feature type="transmembrane region" description="Helical" evidence="5">
    <location>
        <begin position="56"/>
        <end position="74"/>
    </location>
</feature>
<feature type="transmembrane region" description="Helical" evidence="5">
    <location>
        <begin position="214"/>
        <end position="239"/>
    </location>
</feature>
<dbReference type="PANTHER" id="PTHR23527">
    <property type="entry name" value="BLL3282 PROTEIN"/>
    <property type="match status" value="1"/>
</dbReference>
<evidence type="ECO:0000256" key="4">
    <source>
        <dbReference type="ARBA" id="ARBA00023136"/>
    </source>
</evidence>
<feature type="transmembrane region" description="Helical" evidence="5">
    <location>
        <begin position="281"/>
        <end position="299"/>
    </location>
</feature>
<dbReference type="SUPFAM" id="SSF103473">
    <property type="entry name" value="MFS general substrate transporter"/>
    <property type="match status" value="1"/>
</dbReference>
<feature type="transmembrane region" description="Helical" evidence="5">
    <location>
        <begin position="172"/>
        <end position="193"/>
    </location>
</feature>
<evidence type="ECO:0000256" key="5">
    <source>
        <dbReference type="SAM" id="Phobius"/>
    </source>
</evidence>
<dbReference type="InterPro" id="IPR052952">
    <property type="entry name" value="MFS-Transporter"/>
</dbReference>
<dbReference type="RefSeq" id="WP_167984168.1">
    <property type="nucleotide sequence ID" value="NZ_JAATEJ010000014.1"/>
</dbReference>
<keyword evidence="4 5" id="KW-0472">Membrane</keyword>
<keyword evidence="3 5" id="KW-1133">Transmembrane helix</keyword>
<protein>
    <submittedName>
        <fullName evidence="7">MFS transporter</fullName>
    </submittedName>
</protein>
<organism evidence="7 8">
    <name type="scientific">Actinacidiphila epipremni</name>
    <dbReference type="NCBI Taxonomy" id="2053013"/>
    <lineage>
        <taxon>Bacteria</taxon>
        <taxon>Bacillati</taxon>
        <taxon>Actinomycetota</taxon>
        <taxon>Actinomycetes</taxon>
        <taxon>Kitasatosporales</taxon>
        <taxon>Streptomycetaceae</taxon>
        <taxon>Actinacidiphila</taxon>
    </lineage>
</organism>
<feature type="transmembrane region" description="Helical" evidence="5">
    <location>
        <begin position="251"/>
        <end position="269"/>
    </location>
</feature>